<gene>
    <name evidence="1" type="ORF">E2C01_065519</name>
</gene>
<comment type="caution">
    <text evidence="1">The sequence shown here is derived from an EMBL/GenBank/DDBJ whole genome shotgun (WGS) entry which is preliminary data.</text>
</comment>
<dbReference type="Proteomes" id="UP000324222">
    <property type="component" value="Unassembled WGS sequence"/>
</dbReference>
<proteinExistence type="predicted"/>
<sequence>MHTVYVRCRSISACPKLSLPPSQEADMSSSLYTVSQARSRAVAFSYPFTVDQFSFSYVRPVLRSDVVGFIKPLSLSVSIFLLLNW</sequence>
<protein>
    <submittedName>
        <fullName evidence="1">Uncharacterized protein</fullName>
    </submittedName>
</protein>
<dbReference type="AlphaFoldDB" id="A0A5B7HPT8"/>
<evidence type="ECO:0000313" key="1">
    <source>
        <dbReference type="EMBL" id="MPC71247.1"/>
    </source>
</evidence>
<keyword evidence="2" id="KW-1185">Reference proteome</keyword>
<dbReference type="EMBL" id="VSRR010032575">
    <property type="protein sequence ID" value="MPC71247.1"/>
    <property type="molecule type" value="Genomic_DNA"/>
</dbReference>
<organism evidence="1 2">
    <name type="scientific">Portunus trituberculatus</name>
    <name type="common">Swimming crab</name>
    <name type="synonym">Neptunus trituberculatus</name>
    <dbReference type="NCBI Taxonomy" id="210409"/>
    <lineage>
        <taxon>Eukaryota</taxon>
        <taxon>Metazoa</taxon>
        <taxon>Ecdysozoa</taxon>
        <taxon>Arthropoda</taxon>
        <taxon>Crustacea</taxon>
        <taxon>Multicrustacea</taxon>
        <taxon>Malacostraca</taxon>
        <taxon>Eumalacostraca</taxon>
        <taxon>Eucarida</taxon>
        <taxon>Decapoda</taxon>
        <taxon>Pleocyemata</taxon>
        <taxon>Brachyura</taxon>
        <taxon>Eubrachyura</taxon>
        <taxon>Portunoidea</taxon>
        <taxon>Portunidae</taxon>
        <taxon>Portuninae</taxon>
        <taxon>Portunus</taxon>
    </lineage>
</organism>
<reference evidence="1 2" key="1">
    <citation type="submission" date="2019-05" db="EMBL/GenBank/DDBJ databases">
        <title>Another draft genome of Portunus trituberculatus and its Hox gene families provides insights of decapod evolution.</title>
        <authorList>
            <person name="Jeong J.-H."/>
            <person name="Song I."/>
            <person name="Kim S."/>
            <person name="Choi T."/>
            <person name="Kim D."/>
            <person name="Ryu S."/>
            <person name="Kim W."/>
        </authorList>
    </citation>
    <scope>NUCLEOTIDE SEQUENCE [LARGE SCALE GENOMIC DNA]</scope>
    <source>
        <tissue evidence="1">Muscle</tissue>
    </source>
</reference>
<accession>A0A5B7HPT8</accession>
<evidence type="ECO:0000313" key="2">
    <source>
        <dbReference type="Proteomes" id="UP000324222"/>
    </source>
</evidence>
<name>A0A5B7HPT8_PORTR</name>
<dbReference type="Gene3D" id="3.40.190.10">
    <property type="entry name" value="Periplasmic binding protein-like II"/>
    <property type="match status" value="1"/>
</dbReference>